<keyword evidence="3" id="KW-0813">Transport</keyword>
<keyword evidence="8" id="KW-0539">Nucleus</keyword>
<keyword evidence="6" id="KW-0811">Translocation</keyword>
<feature type="compositionally biased region" description="Pro residues" evidence="12">
    <location>
        <begin position="105"/>
        <end position="115"/>
    </location>
</feature>
<dbReference type="PANTHER" id="PTHR12960">
    <property type="entry name" value="GLE-1-RELATED"/>
    <property type="match status" value="1"/>
</dbReference>
<feature type="region of interest" description="Disordered" evidence="12">
    <location>
        <begin position="215"/>
        <end position="240"/>
    </location>
</feature>
<evidence type="ECO:0000313" key="13">
    <source>
        <dbReference type="EMBL" id="GAB1314410.1"/>
    </source>
</evidence>
<sequence length="554" mass="60537">MTSPSSPQSQSNRWPSPQRSSVIEEILGEDRNSEARHRQLLEAAKKEHDRVREDAERVYRLQLQKEERQRVLDEIRREEERVKREEQLAAERLRLNAIKAKEIAIPPPLPDPKPPAVQAVNGRTAAGANAASSVEDNAAPPAPGQANGNAAQQQTVPVAQASSNPFAAKPQPGATSAAHALGQPPGVDQSKATEPAKPSNLALGISSLLNGTAQVNGVRSDSGTSRSAPPPSTQTSPDRYTEIHKNLKGLRKSMAEQCKTNPALKARMGDMRREIRKSVGQLTVASGVPGTNKTQQQKIVSLLREALSNHAQSQLMDPSNFVLEPRNPVQGAMHNEPALPSIFLYLLNIFSKAAISQFINEAGARPETADPVGVCVAATFSEPDFLWRGTSMIDILLAKFRIVCPVLFGYRGSEKTQQGRQRLGWWKDGGQWVPEQQHMDRMTGLGAGFAAISLRKFVQSKKENPYPARNYWTAMARIVNTPPDEISNTQCVVLKSMIQNYEQKFIEFYGTAAIAALRTALVEFPARAPTKSAAVNSVEVLAQLLKRDAGLVLE</sequence>
<comment type="similarity">
    <text evidence="2">Belongs to the GLE1 family.</text>
</comment>
<evidence type="ECO:0000256" key="11">
    <source>
        <dbReference type="SAM" id="Coils"/>
    </source>
</evidence>
<dbReference type="RefSeq" id="XP_070916141.1">
    <property type="nucleotide sequence ID" value="XM_071060040.1"/>
</dbReference>
<gene>
    <name evidence="13" type="primary">GLE1</name>
    <name evidence="13" type="ORF">MFIFM68171_04620</name>
</gene>
<keyword evidence="4" id="KW-0509">mRNA transport</keyword>
<evidence type="ECO:0000256" key="3">
    <source>
        <dbReference type="ARBA" id="ARBA00022448"/>
    </source>
</evidence>
<evidence type="ECO:0000256" key="2">
    <source>
        <dbReference type="ARBA" id="ARBA00011056"/>
    </source>
</evidence>
<feature type="region of interest" description="Disordered" evidence="12">
    <location>
        <begin position="102"/>
        <end position="197"/>
    </location>
</feature>
<organism evidence="13 14">
    <name type="scientific">Madurella fahalii</name>
    <dbReference type="NCBI Taxonomy" id="1157608"/>
    <lineage>
        <taxon>Eukaryota</taxon>
        <taxon>Fungi</taxon>
        <taxon>Dikarya</taxon>
        <taxon>Ascomycota</taxon>
        <taxon>Pezizomycotina</taxon>
        <taxon>Sordariomycetes</taxon>
        <taxon>Sordariomycetidae</taxon>
        <taxon>Sordariales</taxon>
        <taxon>Sordariales incertae sedis</taxon>
        <taxon>Madurella</taxon>
    </lineage>
</organism>
<evidence type="ECO:0000256" key="7">
    <source>
        <dbReference type="ARBA" id="ARBA00023132"/>
    </source>
</evidence>
<feature type="compositionally biased region" description="Polar residues" evidence="12">
    <location>
        <begin position="215"/>
        <end position="238"/>
    </location>
</feature>
<evidence type="ECO:0000256" key="12">
    <source>
        <dbReference type="SAM" id="MobiDB-lite"/>
    </source>
</evidence>
<keyword evidence="7" id="KW-0906">Nuclear pore complex</keyword>
<evidence type="ECO:0000256" key="5">
    <source>
        <dbReference type="ARBA" id="ARBA00022927"/>
    </source>
</evidence>
<keyword evidence="5" id="KW-0653">Protein transport</keyword>
<evidence type="ECO:0000256" key="10">
    <source>
        <dbReference type="ARBA" id="ARBA00029983"/>
    </source>
</evidence>
<dbReference type="EMBL" id="BAAFSV010000002">
    <property type="protein sequence ID" value="GAB1314410.1"/>
    <property type="molecule type" value="Genomic_DNA"/>
</dbReference>
<dbReference type="InterPro" id="IPR012476">
    <property type="entry name" value="GLE1"/>
</dbReference>
<accession>A0ABQ0G9M1</accession>
<evidence type="ECO:0000256" key="4">
    <source>
        <dbReference type="ARBA" id="ARBA00022816"/>
    </source>
</evidence>
<feature type="coiled-coil region" evidence="11">
    <location>
        <begin position="34"/>
        <end position="96"/>
    </location>
</feature>
<dbReference type="Proteomes" id="UP001628179">
    <property type="component" value="Unassembled WGS sequence"/>
</dbReference>
<evidence type="ECO:0000256" key="8">
    <source>
        <dbReference type="ARBA" id="ARBA00023242"/>
    </source>
</evidence>
<dbReference type="InterPro" id="IPR038506">
    <property type="entry name" value="GLE1-like_sf"/>
</dbReference>
<keyword evidence="11" id="KW-0175">Coiled coil</keyword>
<feature type="compositionally biased region" description="Low complexity" evidence="12">
    <location>
        <begin position="144"/>
        <end position="161"/>
    </location>
</feature>
<evidence type="ECO:0000256" key="9">
    <source>
        <dbReference type="ARBA" id="ARBA00026227"/>
    </source>
</evidence>
<proteinExistence type="inferred from homology"/>
<feature type="region of interest" description="Disordered" evidence="12">
    <location>
        <begin position="1"/>
        <end position="20"/>
    </location>
</feature>
<dbReference type="Pfam" id="PF07817">
    <property type="entry name" value="GLE1"/>
    <property type="match status" value="1"/>
</dbReference>
<evidence type="ECO:0000313" key="14">
    <source>
        <dbReference type="Proteomes" id="UP001628179"/>
    </source>
</evidence>
<evidence type="ECO:0000256" key="6">
    <source>
        <dbReference type="ARBA" id="ARBA00023010"/>
    </source>
</evidence>
<dbReference type="GeneID" id="98175363"/>
<name>A0ABQ0G9M1_9PEZI</name>
<dbReference type="PANTHER" id="PTHR12960:SF0">
    <property type="entry name" value="MRNA EXPORT FACTOR GLE1"/>
    <property type="match status" value="1"/>
</dbReference>
<protein>
    <recommendedName>
        <fullName evidence="9">mRNA export factor GLE1</fullName>
    </recommendedName>
    <alternativeName>
        <fullName evidence="10">Nucleoporin GLE1</fullName>
    </alternativeName>
</protein>
<reference evidence="13 14" key="1">
    <citation type="submission" date="2024-09" db="EMBL/GenBank/DDBJ databases">
        <title>Itraconazole resistance in Madurella fahalii resulting from another homologue of gene encoding cytochrome P450 14-alpha sterol demethylase (CYP51).</title>
        <authorList>
            <person name="Yoshioka I."/>
            <person name="Fahal A.H."/>
            <person name="Kaneko S."/>
            <person name="Yaguchi T."/>
        </authorList>
    </citation>
    <scope>NUCLEOTIDE SEQUENCE [LARGE SCALE GENOMIC DNA]</scope>
    <source>
        <strain evidence="13 14">IFM 68171</strain>
    </source>
</reference>
<dbReference type="Gene3D" id="1.25.40.510">
    <property type="entry name" value="GLE1-like"/>
    <property type="match status" value="1"/>
</dbReference>
<keyword evidence="14" id="KW-1185">Reference proteome</keyword>
<comment type="caution">
    <text evidence="13">The sequence shown here is derived from an EMBL/GenBank/DDBJ whole genome shotgun (WGS) entry which is preliminary data.</text>
</comment>
<evidence type="ECO:0000256" key="1">
    <source>
        <dbReference type="ARBA" id="ARBA00004567"/>
    </source>
</evidence>
<comment type="subcellular location">
    <subcellularLocation>
        <location evidence="1">Nucleus</location>
        <location evidence="1">Nuclear pore complex</location>
    </subcellularLocation>
</comment>